<name>A0A166CRA8_9AGAM</name>
<dbReference type="AlphaFoldDB" id="A0A166CRA8"/>
<gene>
    <name evidence="2" type="ORF">SISSUDRAFT_1120097</name>
</gene>
<sequence>MSQVQSVLHPSEPRTASEHHRAMSLPFFYPNFPEAARISSQIHQPRQPEPVHEQAIYTRSPRPVSLSSGSSGFTAGLALTPHLIDTTPVTTNLAEQSFGLERITDLSNRPPHNTIPLPSPQIQDIESYFYQEELHSEFPPNGREVQPKSKPEFESVALPQPYNSRFQDHHEDLSVIEEAPTPPLQYDRDSFQDWLSNPNVLLDQISELQRLYSTESTTQPLITSDESVLDSQHETSDIAYRQPHHAFRYRRASQAFSFLVTKSRTTLDDQNAEPDHVSTHSSSSGSLAS</sequence>
<evidence type="ECO:0000313" key="3">
    <source>
        <dbReference type="Proteomes" id="UP000076798"/>
    </source>
</evidence>
<dbReference type="EMBL" id="KV428077">
    <property type="protein sequence ID" value="KZT37730.1"/>
    <property type="molecule type" value="Genomic_DNA"/>
</dbReference>
<feature type="non-terminal residue" evidence="2">
    <location>
        <position position="289"/>
    </location>
</feature>
<evidence type="ECO:0000313" key="2">
    <source>
        <dbReference type="EMBL" id="KZT37730.1"/>
    </source>
</evidence>
<protein>
    <submittedName>
        <fullName evidence="2">Uncharacterized protein</fullName>
    </submittedName>
</protein>
<feature type="region of interest" description="Disordered" evidence="1">
    <location>
        <begin position="1"/>
        <end position="22"/>
    </location>
</feature>
<proteinExistence type="predicted"/>
<feature type="compositionally biased region" description="Basic and acidic residues" evidence="1">
    <location>
        <begin position="11"/>
        <end position="21"/>
    </location>
</feature>
<dbReference type="Proteomes" id="UP000076798">
    <property type="component" value="Unassembled WGS sequence"/>
</dbReference>
<reference evidence="2 3" key="1">
    <citation type="journal article" date="2016" name="Mol. Biol. Evol.">
        <title>Comparative Genomics of Early-Diverging Mushroom-Forming Fungi Provides Insights into the Origins of Lignocellulose Decay Capabilities.</title>
        <authorList>
            <person name="Nagy L.G."/>
            <person name="Riley R."/>
            <person name="Tritt A."/>
            <person name="Adam C."/>
            <person name="Daum C."/>
            <person name="Floudas D."/>
            <person name="Sun H."/>
            <person name="Yadav J.S."/>
            <person name="Pangilinan J."/>
            <person name="Larsson K.H."/>
            <person name="Matsuura K."/>
            <person name="Barry K."/>
            <person name="Labutti K."/>
            <person name="Kuo R."/>
            <person name="Ohm R.A."/>
            <person name="Bhattacharya S.S."/>
            <person name="Shirouzu T."/>
            <person name="Yoshinaga Y."/>
            <person name="Martin F.M."/>
            <person name="Grigoriev I.V."/>
            <person name="Hibbett D.S."/>
        </authorList>
    </citation>
    <scope>NUCLEOTIDE SEQUENCE [LARGE SCALE GENOMIC DNA]</scope>
    <source>
        <strain evidence="2 3">HHB10207 ss-3</strain>
    </source>
</reference>
<feature type="region of interest" description="Disordered" evidence="1">
    <location>
        <begin position="267"/>
        <end position="289"/>
    </location>
</feature>
<feature type="compositionally biased region" description="Low complexity" evidence="1">
    <location>
        <begin position="279"/>
        <end position="289"/>
    </location>
</feature>
<evidence type="ECO:0000256" key="1">
    <source>
        <dbReference type="SAM" id="MobiDB-lite"/>
    </source>
</evidence>
<keyword evidence="3" id="KW-1185">Reference proteome</keyword>
<organism evidence="2 3">
    <name type="scientific">Sistotremastrum suecicum HHB10207 ss-3</name>
    <dbReference type="NCBI Taxonomy" id="1314776"/>
    <lineage>
        <taxon>Eukaryota</taxon>
        <taxon>Fungi</taxon>
        <taxon>Dikarya</taxon>
        <taxon>Basidiomycota</taxon>
        <taxon>Agaricomycotina</taxon>
        <taxon>Agaricomycetes</taxon>
        <taxon>Sistotremastrales</taxon>
        <taxon>Sistotremastraceae</taxon>
        <taxon>Sistotremastrum</taxon>
    </lineage>
</organism>
<accession>A0A166CRA8</accession>